<dbReference type="SUPFAM" id="SSF52540">
    <property type="entry name" value="P-loop containing nucleoside triphosphate hydrolases"/>
    <property type="match status" value="1"/>
</dbReference>
<evidence type="ECO:0000256" key="8">
    <source>
        <dbReference type="ARBA" id="ARBA00023136"/>
    </source>
</evidence>
<evidence type="ECO:0000256" key="3">
    <source>
        <dbReference type="ARBA" id="ARBA00022475"/>
    </source>
</evidence>
<proteinExistence type="inferred from homology"/>
<dbReference type="Gene3D" id="3.40.50.300">
    <property type="entry name" value="P-loop containing nucleotide triphosphate hydrolases"/>
    <property type="match status" value="1"/>
</dbReference>
<keyword evidence="3" id="KW-1003">Cell membrane</keyword>
<dbReference type="InterPro" id="IPR003838">
    <property type="entry name" value="ABC3_permease_C"/>
</dbReference>
<dbReference type="PANTHER" id="PTHR24220:SF648">
    <property type="entry name" value="ABC TRANSPORTER ATP-BINDING PROTEIN YTRE"/>
    <property type="match status" value="1"/>
</dbReference>
<evidence type="ECO:0000256" key="10">
    <source>
        <dbReference type="SAM" id="MobiDB-lite"/>
    </source>
</evidence>
<dbReference type="GeneID" id="35866647"/>
<dbReference type="InterPro" id="IPR003439">
    <property type="entry name" value="ABC_transporter-like_ATP-bd"/>
</dbReference>
<dbReference type="EMBL" id="PKKO01000003">
    <property type="protein sequence ID" value="PKY72534.1"/>
    <property type="molecule type" value="Genomic_DNA"/>
</dbReference>
<keyword evidence="8 11" id="KW-0472">Membrane</keyword>
<dbReference type="InterPro" id="IPR015854">
    <property type="entry name" value="ABC_transpr_LolD-like"/>
</dbReference>
<feature type="transmembrane region" description="Helical" evidence="11">
    <location>
        <begin position="556"/>
        <end position="586"/>
    </location>
</feature>
<comment type="subcellular location">
    <subcellularLocation>
        <location evidence="1">Cell inner membrane</location>
        <topology evidence="1">Multi-pass membrane protein</topology>
    </subcellularLocation>
</comment>
<dbReference type="GO" id="GO:0098796">
    <property type="term" value="C:membrane protein complex"/>
    <property type="evidence" value="ECO:0007669"/>
    <property type="project" value="UniProtKB-ARBA"/>
</dbReference>
<sequence length="632" mass="66434">MSELVTKGLCKTYGQKAQVQALRGVDIRIRQGEYVAIVGPSGSGKSTLLNQLALLDKPTSGEYFVDGVETTALSDRQRARVRSDRFAFIFQSFHLLAGRNVRNNVALGTLYRGLSEAKRNTLADQALDFVGLAHKADVDVAVLSGGERQRVAIARAITSRVSVLFADEPTGNLDSASSNAIMDVLEKLNRSGVTVVVVTHDSQVANRARRRLRVVDGEVTEEAPRTSGNETQELAVQEPLGQPSTLKFTECLKDVWASLRAKPSRTAALVGAVALGVGLALTTIGLAQTASGQVSDLFDAQRNSRVTMSVSGLEATSPAAEQAQSTQSLARVRGLAGVKAASTLIGHNPVAASGRPGEARTPSTELVGLVGGKVPAKLFHTTNGSGAVKTIEDGQVLVGKRLASDIKLGPLMADPVIWVKGRPLNVVGIIDDAGLQVKMLSALTCTETTAAELSKQTYAAVEIKVQPGAGEQVARQAPAAWIPAAERVNVTAPPDPKGMREQIETNLKTMLATLTGVTLLAAVLMLTNTMTTSVFQRAGEFGLRRAIGARKKHVAALVLTEAVITGIMGGIIGSYLAVLAILGVTIARAWQPVLDMRLIPPTILAGALVGLVGGAIATWRASQIQPSDALRS</sequence>
<evidence type="ECO:0000256" key="1">
    <source>
        <dbReference type="ARBA" id="ARBA00004429"/>
    </source>
</evidence>
<feature type="region of interest" description="Disordered" evidence="10">
    <location>
        <begin position="217"/>
        <end position="239"/>
    </location>
</feature>
<dbReference type="AlphaFoldDB" id="A0A2I1IN43"/>
<keyword evidence="7 11" id="KW-1133">Transmembrane helix</keyword>
<reference evidence="13 14" key="1">
    <citation type="submission" date="2017-12" db="EMBL/GenBank/DDBJ databases">
        <title>Phylogenetic diversity of female urinary microbiome.</title>
        <authorList>
            <person name="Thomas-White K."/>
            <person name="Wolfe A.J."/>
        </authorList>
    </citation>
    <scope>NUCLEOTIDE SEQUENCE [LARGE SCALE GENOMIC DNA]</scope>
    <source>
        <strain evidence="13 14">UMB0402</strain>
    </source>
</reference>
<dbReference type="InterPro" id="IPR017871">
    <property type="entry name" value="ABC_transporter-like_CS"/>
</dbReference>
<evidence type="ECO:0000313" key="14">
    <source>
        <dbReference type="Proteomes" id="UP000235122"/>
    </source>
</evidence>
<dbReference type="GO" id="GO:0005524">
    <property type="term" value="F:ATP binding"/>
    <property type="evidence" value="ECO:0007669"/>
    <property type="project" value="UniProtKB-KW"/>
</dbReference>
<dbReference type="Pfam" id="PF00005">
    <property type="entry name" value="ABC_tran"/>
    <property type="match status" value="1"/>
</dbReference>
<dbReference type="RefSeq" id="WP_024331993.1">
    <property type="nucleotide sequence ID" value="NZ_JASOXK010000007.1"/>
</dbReference>
<evidence type="ECO:0000256" key="4">
    <source>
        <dbReference type="ARBA" id="ARBA00022692"/>
    </source>
</evidence>
<feature type="domain" description="ABC transporter" evidence="12">
    <location>
        <begin position="4"/>
        <end position="241"/>
    </location>
</feature>
<protein>
    <submittedName>
        <fullName evidence="13">Macrolide ABC transporter ATP-binding protein/permease</fullName>
    </submittedName>
</protein>
<evidence type="ECO:0000313" key="13">
    <source>
        <dbReference type="EMBL" id="PKY72534.1"/>
    </source>
</evidence>
<evidence type="ECO:0000256" key="5">
    <source>
        <dbReference type="ARBA" id="ARBA00022741"/>
    </source>
</evidence>
<keyword evidence="2" id="KW-0813">Transport</keyword>
<feature type="transmembrane region" description="Helical" evidence="11">
    <location>
        <begin position="510"/>
        <end position="535"/>
    </location>
</feature>
<evidence type="ECO:0000256" key="11">
    <source>
        <dbReference type="SAM" id="Phobius"/>
    </source>
</evidence>
<dbReference type="InterPro" id="IPR027417">
    <property type="entry name" value="P-loop_NTPase"/>
</dbReference>
<keyword evidence="5" id="KW-0547">Nucleotide-binding</keyword>
<dbReference type="PANTHER" id="PTHR24220">
    <property type="entry name" value="IMPORT ATP-BINDING PROTEIN"/>
    <property type="match status" value="1"/>
</dbReference>
<dbReference type="FunFam" id="3.40.50.300:FF:000032">
    <property type="entry name" value="Export ABC transporter ATP-binding protein"/>
    <property type="match status" value="1"/>
</dbReference>
<keyword evidence="14" id="KW-1185">Reference proteome</keyword>
<dbReference type="GO" id="GO:0016887">
    <property type="term" value="F:ATP hydrolysis activity"/>
    <property type="evidence" value="ECO:0007669"/>
    <property type="project" value="InterPro"/>
</dbReference>
<dbReference type="GO" id="GO:0005886">
    <property type="term" value="C:plasma membrane"/>
    <property type="evidence" value="ECO:0007669"/>
    <property type="project" value="UniProtKB-SubCell"/>
</dbReference>
<keyword evidence="4 11" id="KW-0812">Transmembrane</keyword>
<dbReference type="CDD" id="cd03255">
    <property type="entry name" value="ABC_MJ0796_LolCDE_FtsE"/>
    <property type="match status" value="1"/>
</dbReference>
<evidence type="ECO:0000256" key="9">
    <source>
        <dbReference type="ARBA" id="ARBA00038388"/>
    </source>
</evidence>
<dbReference type="SMART" id="SM00382">
    <property type="entry name" value="AAA"/>
    <property type="match status" value="1"/>
</dbReference>
<evidence type="ECO:0000259" key="12">
    <source>
        <dbReference type="PROSITE" id="PS50893"/>
    </source>
</evidence>
<evidence type="ECO:0000256" key="6">
    <source>
        <dbReference type="ARBA" id="ARBA00022840"/>
    </source>
</evidence>
<comment type="similarity">
    <text evidence="9">Belongs to the ABC transporter superfamily. Macrolide exporter (TC 3.A.1.122) family.</text>
</comment>
<dbReference type="Proteomes" id="UP000235122">
    <property type="component" value="Unassembled WGS sequence"/>
</dbReference>
<dbReference type="InterPro" id="IPR017911">
    <property type="entry name" value="MacB-like_ATP-bd"/>
</dbReference>
<evidence type="ECO:0000256" key="7">
    <source>
        <dbReference type="ARBA" id="ARBA00022989"/>
    </source>
</evidence>
<dbReference type="PROSITE" id="PS00211">
    <property type="entry name" value="ABC_TRANSPORTER_1"/>
    <property type="match status" value="1"/>
</dbReference>
<gene>
    <name evidence="13" type="ORF">CYJ19_06750</name>
</gene>
<feature type="transmembrane region" description="Helical" evidence="11">
    <location>
        <begin position="598"/>
        <end position="619"/>
    </location>
</feature>
<dbReference type="STRING" id="33007.HMPREF3198_00319"/>
<dbReference type="InterPro" id="IPR003593">
    <property type="entry name" value="AAA+_ATPase"/>
</dbReference>
<keyword evidence="6 13" id="KW-0067">ATP-binding</keyword>
<name>A0A2I1IN43_9ACTO</name>
<evidence type="ECO:0000256" key="2">
    <source>
        <dbReference type="ARBA" id="ARBA00022448"/>
    </source>
</evidence>
<accession>A0A2I1IN43</accession>
<comment type="caution">
    <text evidence="13">The sequence shown here is derived from an EMBL/GenBank/DDBJ whole genome shotgun (WGS) entry which is preliminary data.</text>
</comment>
<dbReference type="PROSITE" id="PS50893">
    <property type="entry name" value="ABC_TRANSPORTER_2"/>
    <property type="match status" value="1"/>
</dbReference>
<dbReference type="Pfam" id="PF02687">
    <property type="entry name" value="FtsX"/>
    <property type="match status" value="1"/>
</dbReference>
<dbReference type="GO" id="GO:0022857">
    <property type="term" value="F:transmembrane transporter activity"/>
    <property type="evidence" value="ECO:0007669"/>
    <property type="project" value="UniProtKB-ARBA"/>
</dbReference>
<organism evidence="13 14">
    <name type="scientific">Winkia neuii</name>
    <dbReference type="NCBI Taxonomy" id="33007"/>
    <lineage>
        <taxon>Bacteria</taxon>
        <taxon>Bacillati</taxon>
        <taxon>Actinomycetota</taxon>
        <taxon>Actinomycetes</taxon>
        <taxon>Actinomycetales</taxon>
        <taxon>Actinomycetaceae</taxon>
        <taxon>Winkia</taxon>
    </lineage>
</organism>